<name>A0A317UVQ0_ASPEC</name>
<evidence type="ECO:0000313" key="2">
    <source>
        <dbReference type="Proteomes" id="UP000246171"/>
    </source>
</evidence>
<gene>
    <name evidence="1" type="ORF">BO83DRAFT_122239</name>
</gene>
<evidence type="ECO:0000313" key="1">
    <source>
        <dbReference type="EMBL" id="PWY65108.1"/>
    </source>
</evidence>
<reference evidence="1" key="1">
    <citation type="submission" date="2016-12" db="EMBL/GenBank/DDBJ databases">
        <title>The genomes of Aspergillus section Nigri reveals drivers in fungal speciation.</title>
        <authorList>
            <consortium name="DOE Joint Genome Institute"/>
            <person name="Vesth T.C."/>
            <person name="Nybo J."/>
            <person name="Theobald S."/>
            <person name="Brandl J."/>
            <person name="Frisvad J.C."/>
            <person name="Nielsen K.F."/>
            <person name="Lyhne E.K."/>
            <person name="Kogle M.E."/>
            <person name="Kuo A."/>
            <person name="Riley R."/>
            <person name="Clum A."/>
            <person name="Nolan M."/>
            <person name="Lipzen A."/>
            <person name="Salamov A."/>
            <person name="Henrissat B."/>
            <person name="Wiebenga A."/>
            <person name="De vries R.P."/>
            <person name="Grigoriev I.V."/>
            <person name="Mortensen U.H."/>
            <person name="Andersen M.R."/>
            <person name="Baker S.E."/>
        </authorList>
    </citation>
    <scope>NUCLEOTIDE SEQUENCE</scope>
    <source>
        <strain evidence="1">CBS 122712</strain>
    </source>
</reference>
<sequence>MSFAGYLIYCSHRSLIHPLFISKGGGGKSACIFFSRCVMLCTSLKLSCLGTCSRCWLPRVEEKDDKDDSWFGKMEGKQLNPPGPHVARHLHRQGTAEIQASSAFRMTESSFCLCHLLKVERNRAIRHASGKKRSGECERVVVLLSSRCSFIHDI</sequence>
<dbReference type="EMBL" id="MSFU01000028">
    <property type="protein sequence ID" value="PWY65108.1"/>
    <property type="molecule type" value="Genomic_DNA"/>
</dbReference>
<dbReference type="VEuPathDB" id="FungiDB:BO83DRAFT_122239"/>
<dbReference type="GeneID" id="37047998"/>
<dbReference type="Proteomes" id="UP000246171">
    <property type="component" value="Unassembled WGS sequence"/>
</dbReference>
<organism evidence="1 2">
    <name type="scientific">Aspergillus eucalypticola (strain CBS 122712 / IBT 29274)</name>
    <dbReference type="NCBI Taxonomy" id="1448314"/>
    <lineage>
        <taxon>Eukaryota</taxon>
        <taxon>Fungi</taxon>
        <taxon>Dikarya</taxon>
        <taxon>Ascomycota</taxon>
        <taxon>Pezizomycotina</taxon>
        <taxon>Eurotiomycetes</taxon>
        <taxon>Eurotiomycetidae</taxon>
        <taxon>Eurotiales</taxon>
        <taxon>Aspergillaceae</taxon>
        <taxon>Aspergillus</taxon>
        <taxon>Aspergillus subgen. Circumdati</taxon>
    </lineage>
</organism>
<protein>
    <submittedName>
        <fullName evidence="1">Uncharacterized protein</fullName>
    </submittedName>
</protein>
<comment type="caution">
    <text evidence="1">The sequence shown here is derived from an EMBL/GenBank/DDBJ whole genome shotgun (WGS) entry which is preliminary data.</text>
</comment>
<dbReference type="AlphaFoldDB" id="A0A317UVQ0"/>
<keyword evidence="2" id="KW-1185">Reference proteome</keyword>
<dbReference type="RefSeq" id="XP_025384340.1">
    <property type="nucleotide sequence ID" value="XM_025526036.1"/>
</dbReference>
<accession>A0A317UVQ0</accession>
<proteinExistence type="predicted"/>